<dbReference type="Proteomes" id="UP000267798">
    <property type="component" value="Unassembled WGS sequence"/>
</dbReference>
<dbReference type="GO" id="GO:0046677">
    <property type="term" value="P:response to antibiotic"/>
    <property type="evidence" value="ECO:0007669"/>
    <property type="project" value="InterPro"/>
</dbReference>
<dbReference type="Gene3D" id="1.10.10.60">
    <property type="entry name" value="Homeodomain-like"/>
    <property type="match status" value="1"/>
</dbReference>
<dbReference type="RefSeq" id="WP_120108869.1">
    <property type="nucleotide sequence ID" value="NZ_QXQB01000002.1"/>
</dbReference>
<feature type="DNA-binding region" description="H-T-H motif" evidence="4">
    <location>
        <begin position="29"/>
        <end position="48"/>
    </location>
</feature>
<dbReference type="InterPro" id="IPR009057">
    <property type="entry name" value="Homeodomain-like_sf"/>
</dbReference>
<evidence type="ECO:0000256" key="2">
    <source>
        <dbReference type="ARBA" id="ARBA00023125"/>
    </source>
</evidence>
<accession>A0A3A6PF63</accession>
<dbReference type="Gene3D" id="1.10.357.10">
    <property type="entry name" value="Tetracycline Repressor, domain 2"/>
    <property type="match status" value="1"/>
</dbReference>
<feature type="domain" description="HTH tetR-type" evidence="5">
    <location>
        <begin position="6"/>
        <end position="66"/>
    </location>
</feature>
<evidence type="ECO:0000313" key="7">
    <source>
        <dbReference type="Proteomes" id="UP000267798"/>
    </source>
</evidence>
<dbReference type="SUPFAM" id="SSF48498">
    <property type="entry name" value="Tetracyclin repressor-like, C-terminal domain"/>
    <property type="match status" value="1"/>
</dbReference>
<dbReference type="SUPFAM" id="SSF46689">
    <property type="entry name" value="Homeodomain-like"/>
    <property type="match status" value="1"/>
</dbReference>
<dbReference type="Pfam" id="PF13305">
    <property type="entry name" value="TetR_C_33"/>
    <property type="match status" value="1"/>
</dbReference>
<dbReference type="Pfam" id="PF00440">
    <property type="entry name" value="TetR_N"/>
    <property type="match status" value="1"/>
</dbReference>
<keyword evidence="1" id="KW-0805">Transcription regulation</keyword>
<dbReference type="OrthoDB" id="71867at2"/>
<dbReference type="GO" id="GO:0003700">
    <property type="term" value="F:DNA-binding transcription factor activity"/>
    <property type="evidence" value="ECO:0007669"/>
    <property type="project" value="TreeGrafter"/>
</dbReference>
<dbReference type="EMBL" id="QXQB01000002">
    <property type="protein sequence ID" value="RJX39415.1"/>
    <property type="molecule type" value="Genomic_DNA"/>
</dbReference>
<dbReference type="PANTHER" id="PTHR30055">
    <property type="entry name" value="HTH-TYPE TRANSCRIPTIONAL REGULATOR RUTR"/>
    <property type="match status" value="1"/>
</dbReference>
<dbReference type="PANTHER" id="PTHR30055:SF239">
    <property type="entry name" value="TRANSCRIPTIONAL REGULATORY PROTEIN"/>
    <property type="match status" value="1"/>
</dbReference>
<keyword evidence="3" id="KW-0804">Transcription</keyword>
<dbReference type="GO" id="GO:0000976">
    <property type="term" value="F:transcription cis-regulatory region binding"/>
    <property type="evidence" value="ECO:0007669"/>
    <property type="project" value="TreeGrafter"/>
</dbReference>
<dbReference type="InterPro" id="IPR036271">
    <property type="entry name" value="Tet_transcr_reg_TetR-rel_C_sf"/>
</dbReference>
<dbReference type="GO" id="GO:0045892">
    <property type="term" value="P:negative regulation of DNA-templated transcription"/>
    <property type="evidence" value="ECO:0007669"/>
    <property type="project" value="InterPro"/>
</dbReference>
<evidence type="ECO:0000256" key="1">
    <source>
        <dbReference type="ARBA" id="ARBA00023015"/>
    </source>
</evidence>
<evidence type="ECO:0000259" key="5">
    <source>
        <dbReference type="PROSITE" id="PS50977"/>
    </source>
</evidence>
<dbReference type="InterPro" id="IPR025996">
    <property type="entry name" value="MT1864/Rv1816-like_C"/>
</dbReference>
<sequence>MSPRAGLDLPQIVQTAAQLADTEGVDAVTLATVAQRLGVKSPSLYNHVNGLPALRSHLVLYGLTRLNEAIAGSASGQYGKATIISIADAYLSFARKHPGLYSLTLRSPSHEQEEHVKLGEELVGRLLEVFQPYGLTQEEGIHAVRGLRSLLHGFASIESEGGFGMAVEVNESFSFALDRFLAGLEQLGRS</sequence>
<name>A0A3A6PF63_9BACL</name>
<dbReference type="InterPro" id="IPR003012">
    <property type="entry name" value="Tet_transcr_reg_TetR"/>
</dbReference>
<keyword evidence="7" id="KW-1185">Reference proteome</keyword>
<dbReference type="InterPro" id="IPR001647">
    <property type="entry name" value="HTH_TetR"/>
</dbReference>
<evidence type="ECO:0000313" key="6">
    <source>
        <dbReference type="EMBL" id="RJX39415.1"/>
    </source>
</evidence>
<keyword evidence="2 4" id="KW-0238">DNA-binding</keyword>
<gene>
    <name evidence="6" type="ORF">D3P09_08215</name>
</gene>
<dbReference type="PRINTS" id="PR00400">
    <property type="entry name" value="TETREPRESSOR"/>
</dbReference>
<organism evidence="6 7">
    <name type="scientific">Paenibacillus pinisoli</name>
    <dbReference type="NCBI Taxonomy" id="1276110"/>
    <lineage>
        <taxon>Bacteria</taxon>
        <taxon>Bacillati</taxon>
        <taxon>Bacillota</taxon>
        <taxon>Bacilli</taxon>
        <taxon>Bacillales</taxon>
        <taxon>Paenibacillaceae</taxon>
        <taxon>Paenibacillus</taxon>
    </lineage>
</organism>
<evidence type="ECO:0000256" key="3">
    <source>
        <dbReference type="ARBA" id="ARBA00023163"/>
    </source>
</evidence>
<dbReference type="AlphaFoldDB" id="A0A3A6PF63"/>
<evidence type="ECO:0000256" key="4">
    <source>
        <dbReference type="PROSITE-ProRule" id="PRU00335"/>
    </source>
</evidence>
<dbReference type="PROSITE" id="PS50977">
    <property type="entry name" value="HTH_TETR_2"/>
    <property type="match status" value="1"/>
</dbReference>
<protein>
    <submittedName>
        <fullName evidence="6">TetR/AcrR family transcriptional regulator</fullName>
    </submittedName>
</protein>
<comment type="caution">
    <text evidence="6">The sequence shown here is derived from an EMBL/GenBank/DDBJ whole genome shotgun (WGS) entry which is preliminary data.</text>
</comment>
<dbReference type="InterPro" id="IPR050109">
    <property type="entry name" value="HTH-type_TetR-like_transc_reg"/>
</dbReference>
<proteinExistence type="predicted"/>
<reference evidence="6 7" key="1">
    <citation type="submission" date="2018-09" db="EMBL/GenBank/DDBJ databases">
        <title>Paenibacillus aracenensis nov. sp. isolated from a cave in southern Spain.</title>
        <authorList>
            <person name="Jurado V."/>
            <person name="Gutierrez-Patricio S."/>
            <person name="Gonzalez-Pimentel J.L."/>
            <person name="Miller A.Z."/>
            <person name="Laiz L."/>
            <person name="Saiz-Jimenez C."/>
        </authorList>
    </citation>
    <scope>NUCLEOTIDE SEQUENCE [LARGE SCALE GENOMIC DNA]</scope>
    <source>
        <strain evidence="6 7">JCM 19203</strain>
    </source>
</reference>